<accession>A0A1R4A7V0</accession>
<sequence>MSEKFTVCLTIKVRPEEKKEIEAFSKTQNLGISSFCRYAIFRVIKGSEAEKGGKKRDD</sequence>
<dbReference type="AlphaFoldDB" id="A0A1R4A7V0"/>
<evidence type="ECO:0000313" key="1">
    <source>
        <dbReference type="EMBL" id="SJK85020.1"/>
    </source>
</evidence>
<dbReference type="Proteomes" id="UP000187822">
    <property type="component" value="Chromosome I"/>
</dbReference>
<keyword evidence="2" id="KW-1185">Reference proteome</keyword>
<name>A0A1R4A7V0_9ARCH</name>
<protein>
    <submittedName>
        <fullName evidence="1">Uncharacterized protein</fullName>
    </submittedName>
</protein>
<dbReference type="KEGG" id="cdiv:CPM_1212"/>
<organism evidence="1 2">
    <name type="scientific">Cuniculiplasma divulgatum</name>
    <dbReference type="NCBI Taxonomy" id="1673428"/>
    <lineage>
        <taxon>Archaea</taxon>
        <taxon>Methanobacteriati</taxon>
        <taxon>Thermoplasmatota</taxon>
        <taxon>Thermoplasmata</taxon>
        <taxon>Thermoplasmatales</taxon>
        <taxon>Cuniculiplasmataceae</taxon>
        <taxon>Cuniculiplasma</taxon>
    </lineage>
</organism>
<dbReference type="GeneID" id="55575106"/>
<evidence type="ECO:0000313" key="2">
    <source>
        <dbReference type="Proteomes" id="UP000187822"/>
    </source>
</evidence>
<reference evidence="2" key="1">
    <citation type="submission" date="2016-06" db="EMBL/GenBank/DDBJ databases">
        <authorList>
            <person name="Toshchakov V.S."/>
        </authorList>
    </citation>
    <scope>NUCLEOTIDE SEQUENCE [LARGE SCALE GENOMIC DNA]</scope>
    <source>
        <strain>PM4 (JCM 30641</strain>
        <strain evidence="2">\VKM B-2940)</strain>
    </source>
</reference>
<proteinExistence type="predicted"/>
<dbReference type="STRING" id="1673428.CPM_1212"/>
<dbReference type="EMBL" id="LT719092">
    <property type="protein sequence ID" value="SJK85020.1"/>
    <property type="molecule type" value="Genomic_DNA"/>
</dbReference>
<dbReference type="RefSeq" id="WP_021789446.1">
    <property type="nucleotide sequence ID" value="NZ_LT719092.1"/>
</dbReference>
<gene>
    <name evidence="1" type="ORF">CPM_1212</name>
</gene>